<organism evidence="2 3">
    <name type="scientific">Monoraphidium neglectum</name>
    <dbReference type="NCBI Taxonomy" id="145388"/>
    <lineage>
        <taxon>Eukaryota</taxon>
        <taxon>Viridiplantae</taxon>
        <taxon>Chlorophyta</taxon>
        <taxon>core chlorophytes</taxon>
        <taxon>Chlorophyceae</taxon>
        <taxon>CS clade</taxon>
        <taxon>Sphaeropleales</taxon>
        <taxon>Selenastraceae</taxon>
        <taxon>Monoraphidium</taxon>
    </lineage>
</organism>
<dbReference type="GeneID" id="25732780"/>
<evidence type="ECO:0000313" key="2">
    <source>
        <dbReference type="EMBL" id="KIY92815.1"/>
    </source>
</evidence>
<dbReference type="Pfam" id="PF01145">
    <property type="entry name" value="Band_7"/>
    <property type="match status" value="1"/>
</dbReference>
<dbReference type="STRING" id="145388.A0A0D2MBW2"/>
<dbReference type="KEGG" id="mng:MNEG_15148"/>
<sequence length="166" mass="18500">MSCFYACIHQETVGIVEQWGRFSKVAESGCNCLNPFCGESVAGVLSLRVQQLDVTCETKTRDNVFVTVVVSVQYQVRRLLPLLLLLLSLLLLLLCCDDGRVNDPKAAFYKLTNSHTQISSYVFDVVRAGVPKLALDDVFLEKEAIAKSIKEELTKSMSNFGFNILQ</sequence>
<dbReference type="EMBL" id="KK105292">
    <property type="protein sequence ID" value="KIY92815.1"/>
    <property type="molecule type" value="Genomic_DNA"/>
</dbReference>
<dbReference type="Proteomes" id="UP000054498">
    <property type="component" value="Unassembled WGS sequence"/>
</dbReference>
<dbReference type="PANTHER" id="PTHR43327:SF31">
    <property type="entry name" value="HYPERSENSITIVE-INDUCED RESPONSE PROTEIN 2"/>
    <property type="match status" value="1"/>
</dbReference>
<dbReference type="AlphaFoldDB" id="A0A0D2MBW2"/>
<proteinExistence type="predicted"/>
<dbReference type="OrthoDB" id="434619at2759"/>
<dbReference type="InterPro" id="IPR036013">
    <property type="entry name" value="Band_7/SPFH_dom_sf"/>
</dbReference>
<protein>
    <recommendedName>
        <fullName evidence="1">Band 7 domain-containing protein</fullName>
    </recommendedName>
</protein>
<keyword evidence="3" id="KW-1185">Reference proteome</keyword>
<name>A0A0D2MBW2_9CHLO</name>
<evidence type="ECO:0000313" key="3">
    <source>
        <dbReference type="Proteomes" id="UP000054498"/>
    </source>
</evidence>
<gene>
    <name evidence="2" type="ORF">MNEG_15148</name>
</gene>
<dbReference type="SUPFAM" id="SSF117892">
    <property type="entry name" value="Band 7/SPFH domain"/>
    <property type="match status" value="1"/>
</dbReference>
<reference evidence="2 3" key="1">
    <citation type="journal article" date="2013" name="BMC Genomics">
        <title>Reconstruction of the lipid metabolism for the microalga Monoraphidium neglectum from its genome sequence reveals characteristics suitable for biofuel production.</title>
        <authorList>
            <person name="Bogen C."/>
            <person name="Al-Dilaimi A."/>
            <person name="Albersmeier A."/>
            <person name="Wichmann J."/>
            <person name="Grundmann M."/>
            <person name="Rupp O."/>
            <person name="Lauersen K.J."/>
            <person name="Blifernez-Klassen O."/>
            <person name="Kalinowski J."/>
            <person name="Goesmann A."/>
            <person name="Mussgnug J.H."/>
            <person name="Kruse O."/>
        </authorList>
    </citation>
    <scope>NUCLEOTIDE SEQUENCE [LARGE SCALE GENOMIC DNA]</scope>
    <source>
        <strain evidence="2 3">SAG 48.87</strain>
    </source>
</reference>
<feature type="non-terminal residue" evidence="2">
    <location>
        <position position="166"/>
    </location>
</feature>
<dbReference type="PANTHER" id="PTHR43327">
    <property type="entry name" value="STOMATIN-LIKE PROTEIN 2, MITOCHONDRIAL"/>
    <property type="match status" value="1"/>
</dbReference>
<feature type="domain" description="Band 7" evidence="1">
    <location>
        <begin position="3"/>
        <end position="166"/>
    </location>
</feature>
<accession>A0A0D2MBW2</accession>
<dbReference type="InterPro" id="IPR050710">
    <property type="entry name" value="Band7/mec-2_domain"/>
</dbReference>
<dbReference type="SMART" id="SM00244">
    <property type="entry name" value="PHB"/>
    <property type="match status" value="1"/>
</dbReference>
<dbReference type="RefSeq" id="XP_013891835.1">
    <property type="nucleotide sequence ID" value="XM_014036381.1"/>
</dbReference>
<evidence type="ECO:0000259" key="1">
    <source>
        <dbReference type="SMART" id="SM00244"/>
    </source>
</evidence>
<dbReference type="Gene3D" id="3.30.479.30">
    <property type="entry name" value="Band 7 domain"/>
    <property type="match status" value="1"/>
</dbReference>
<dbReference type="InterPro" id="IPR001107">
    <property type="entry name" value="Band_7"/>
</dbReference>